<evidence type="ECO:0000313" key="1">
    <source>
        <dbReference type="EMBL" id="MBF4102970.1"/>
    </source>
</evidence>
<dbReference type="EMBL" id="JADION010000041">
    <property type="protein sequence ID" value="MBF4102970.1"/>
    <property type="molecule type" value="Genomic_DNA"/>
</dbReference>
<reference evidence="1" key="1">
    <citation type="submission" date="2020-11" db="EMBL/GenBank/DDBJ databases">
        <title>Gallibacterium anatis 1637, full genome, WGS.</title>
        <authorList>
            <person name="Laishevtcev A.I."/>
            <person name="Yakimova E.A."/>
            <person name="Petkovich D."/>
            <person name="Stepanova T.V."/>
            <person name="Kalendr R.S."/>
            <person name="Rubalsky E.O."/>
            <person name="Zulkarneev E.R."/>
            <person name="Aleshkin A.V."/>
        </authorList>
    </citation>
    <scope>NUCLEOTIDE SEQUENCE</scope>
    <source>
        <strain evidence="1">1637</strain>
    </source>
</reference>
<gene>
    <name evidence="1" type="ORF">INT80_12460</name>
</gene>
<dbReference type="AlphaFoldDB" id="A0A930UTD9"/>
<name>A0A930UTD9_9PAST</name>
<organism evidence="1">
    <name type="scientific">Gallibacterium anatis</name>
    <dbReference type="NCBI Taxonomy" id="750"/>
    <lineage>
        <taxon>Bacteria</taxon>
        <taxon>Pseudomonadati</taxon>
        <taxon>Pseudomonadota</taxon>
        <taxon>Gammaproteobacteria</taxon>
        <taxon>Pasteurellales</taxon>
        <taxon>Pasteurellaceae</taxon>
        <taxon>Gallibacterium</taxon>
    </lineage>
</organism>
<sequence>MGDDSAMITKVEYKDAEGNYQTVPYVEGVYILPEGTCKGTILVPLNKIKRVQLNTALMIKKKNS</sequence>
<protein>
    <submittedName>
        <fullName evidence="1">Uncharacterized protein</fullName>
    </submittedName>
</protein>
<comment type="caution">
    <text evidence="1">The sequence shown here is derived from an EMBL/GenBank/DDBJ whole genome shotgun (WGS) entry which is preliminary data.</text>
</comment>
<proteinExistence type="predicted"/>
<accession>A0A930UTD9</accession>